<organism evidence="1 2">
    <name type="scientific">Noviherbaspirillum pedocola</name>
    <dbReference type="NCBI Taxonomy" id="2801341"/>
    <lineage>
        <taxon>Bacteria</taxon>
        <taxon>Pseudomonadati</taxon>
        <taxon>Pseudomonadota</taxon>
        <taxon>Betaproteobacteria</taxon>
        <taxon>Burkholderiales</taxon>
        <taxon>Oxalobacteraceae</taxon>
        <taxon>Noviherbaspirillum</taxon>
    </lineage>
</organism>
<comment type="caution">
    <text evidence="1">The sequence shown here is derived from an EMBL/GenBank/DDBJ whole genome shotgun (WGS) entry which is preliminary data.</text>
</comment>
<gene>
    <name evidence="1" type="ORF">JJB74_31860</name>
</gene>
<proteinExistence type="predicted"/>
<evidence type="ECO:0000313" key="2">
    <source>
        <dbReference type="Proteomes" id="UP000622890"/>
    </source>
</evidence>
<dbReference type="Proteomes" id="UP000622890">
    <property type="component" value="Unassembled WGS sequence"/>
</dbReference>
<evidence type="ECO:0000313" key="1">
    <source>
        <dbReference type="EMBL" id="MBK4739212.1"/>
    </source>
</evidence>
<keyword evidence="2" id="KW-1185">Reference proteome</keyword>
<accession>A0A934W8Y3</accession>
<dbReference type="RefSeq" id="WP_200598582.1">
    <property type="nucleotide sequence ID" value="NZ_JAEPBG010000043.1"/>
</dbReference>
<reference evidence="1" key="1">
    <citation type="submission" date="2021-01" db="EMBL/GenBank/DDBJ databases">
        <title>Genome sequence of strain Noviherbaspirillum sp. DKR-6.</title>
        <authorList>
            <person name="Chaudhary D.K."/>
        </authorList>
    </citation>
    <scope>NUCLEOTIDE SEQUENCE</scope>
    <source>
        <strain evidence="1">DKR-6</strain>
    </source>
</reference>
<dbReference type="AlphaFoldDB" id="A0A934W8Y3"/>
<dbReference type="EMBL" id="JAEPBG010000043">
    <property type="protein sequence ID" value="MBK4739212.1"/>
    <property type="molecule type" value="Genomic_DNA"/>
</dbReference>
<sequence>MLVSKPFLRDFAYLANRYGWTPADIGEMKAAIRANEDVGRRYITTLAAAHRAGYEQTPENGFMRLDVWCAERGWTSFDDPEGACNQ</sequence>
<name>A0A934W8Y3_9BURK</name>
<protein>
    <submittedName>
        <fullName evidence="1">Uncharacterized protein</fullName>
    </submittedName>
</protein>